<evidence type="ECO:0000313" key="2">
    <source>
        <dbReference type="EMBL" id="MBB6070833.1"/>
    </source>
</evidence>
<dbReference type="EMBL" id="JACHIA010000006">
    <property type="protein sequence ID" value="MBB6070833.1"/>
    <property type="molecule type" value="Genomic_DNA"/>
</dbReference>
<dbReference type="RefSeq" id="WP_170033173.1">
    <property type="nucleotide sequence ID" value="NZ_JABDTL010000001.1"/>
</dbReference>
<sequence length="272" mass="29346">MPKSFRGFALALLLLAPVAARAQTPDATTLVRRVRDRAAENVAGVRSYTLAYVAGPTRTLAHLERTPKGEWIPVLGASGEMPMLAPLIRGTLEVLAGASASAGDSDELLPMQADVRADTAAGRRVYKVSIPTEQLGESGVLSMVAMVDAESYDFVRLVTSAPRPQFNGAESEPMVLWVDMLDYQAQRGVRIPGRYVVRGWNVTPSLTDEQRASILREMDAAVAGQTAITPEQQWMNELGRKMVETGLLEIAMGLEVVAVNQPRPPALKTPAP</sequence>
<evidence type="ECO:0000256" key="1">
    <source>
        <dbReference type="SAM" id="SignalP"/>
    </source>
</evidence>
<dbReference type="AlphaFoldDB" id="A0A841GYK8"/>
<feature type="chain" id="PRO_5032908745" evidence="1">
    <location>
        <begin position="23"/>
        <end position="272"/>
    </location>
</feature>
<name>A0A841GYK8_9BACT</name>
<reference evidence="2 3" key="1">
    <citation type="submission" date="2020-08" db="EMBL/GenBank/DDBJ databases">
        <title>Genomic Encyclopedia of Type Strains, Phase IV (KMG-IV): sequencing the most valuable type-strain genomes for metagenomic binning, comparative biology and taxonomic classification.</title>
        <authorList>
            <person name="Goeker M."/>
        </authorList>
    </citation>
    <scope>NUCLEOTIDE SEQUENCE [LARGE SCALE GENOMIC DNA]</scope>
    <source>
        <strain evidence="2 3">DSM 29007</strain>
    </source>
</reference>
<keyword evidence="3" id="KW-1185">Reference proteome</keyword>
<gene>
    <name evidence="2" type="ORF">HNQ61_002455</name>
</gene>
<keyword evidence="1" id="KW-0732">Signal</keyword>
<protein>
    <submittedName>
        <fullName evidence="2">Uncharacterized protein</fullName>
    </submittedName>
</protein>
<organism evidence="2 3">
    <name type="scientific">Longimicrobium terrae</name>
    <dbReference type="NCBI Taxonomy" id="1639882"/>
    <lineage>
        <taxon>Bacteria</taxon>
        <taxon>Pseudomonadati</taxon>
        <taxon>Gemmatimonadota</taxon>
        <taxon>Longimicrobiia</taxon>
        <taxon>Longimicrobiales</taxon>
        <taxon>Longimicrobiaceae</taxon>
        <taxon>Longimicrobium</taxon>
    </lineage>
</organism>
<comment type="caution">
    <text evidence="2">The sequence shown here is derived from an EMBL/GenBank/DDBJ whole genome shotgun (WGS) entry which is preliminary data.</text>
</comment>
<evidence type="ECO:0000313" key="3">
    <source>
        <dbReference type="Proteomes" id="UP000582837"/>
    </source>
</evidence>
<proteinExistence type="predicted"/>
<feature type="signal peptide" evidence="1">
    <location>
        <begin position="1"/>
        <end position="22"/>
    </location>
</feature>
<accession>A0A841GYK8</accession>
<dbReference type="Proteomes" id="UP000582837">
    <property type="component" value="Unassembled WGS sequence"/>
</dbReference>